<dbReference type="InterPro" id="IPR036925">
    <property type="entry name" value="TIF_IF2_dom3_sf"/>
</dbReference>
<evidence type="ECO:0000313" key="1">
    <source>
        <dbReference type="EMBL" id="VEL26780.1"/>
    </source>
</evidence>
<accession>A0A3S5C011</accession>
<dbReference type="AlphaFoldDB" id="A0A3S5C011"/>
<organism evidence="1 2">
    <name type="scientific">Protopolystoma xenopodis</name>
    <dbReference type="NCBI Taxonomy" id="117903"/>
    <lineage>
        <taxon>Eukaryota</taxon>
        <taxon>Metazoa</taxon>
        <taxon>Spiralia</taxon>
        <taxon>Lophotrochozoa</taxon>
        <taxon>Platyhelminthes</taxon>
        <taxon>Monogenea</taxon>
        <taxon>Polyopisthocotylea</taxon>
        <taxon>Polystomatidea</taxon>
        <taxon>Polystomatidae</taxon>
        <taxon>Protopolystoma</taxon>
    </lineage>
</organism>
<proteinExistence type="predicted"/>
<gene>
    <name evidence="1" type="ORF">PXEA_LOCUS20220</name>
</gene>
<dbReference type="OrthoDB" id="4928at2759"/>
<protein>
    <submittedName>
        <fullName evidence="1">Uncharacterized protein</fullName>
    </submittedName>
</protein>
<evidence type="ECO:0000313" key="2">
    <source>
        <dbReference type="Proteomes" id="UP000784294"/>
    </source>
</evidence>
<reference evidence="1" key="1">
    <citation type="submission" date="2018-11" db="EMBL/GenBank/DDBJ databases">
        <authorList>
            <consortium name="Pathogen Informatics"/>
        </authorList>
    </citation>
    <scope>NUCLEOTIDE SEQUENCE</scope>
</reference>
<comment type="caution">
    <text evidence="1">The sequence shown here is derived from an EMBL/GenBank/DDBJ whole genome shotgun (WGS) entry which is preliminary data.</text>
</comment>
<sequence>MCWNEEVCHGLKEALKAISVSPIGVYVIASTLGSLESLLVYLDSVEIPVNIYHCSCFCTYY</sequence>
<keyword evidence="2" id="KW-1185">Reference proteome</keyword>
<dbReference type="SUPFAM" id="SSF52156">
    <property type="entry name" value="Initiation factor IF2/eIF5b, domain 3"/>
    <property type="match status" value="1"/>
</dbReference>
<dbReference type="EMBL" id="CAAALY010082678">
    <property type="protein sequence ID" value="VEL26780.1"/>
    <property type="molecule type" value="Genomic_DNA"/>
</dbReference>
<dbReference type="Proteomes" id="UP000784294">
    <property type="component" value="Unassembled WGS sequence"/>
</dbReference>
<name>A0A3S5C011_9PLAT</name>